<dbReference type="GO" id="GO:0016301">
    <property type="term" value="F:kinase activity"/>
    <property type="evidence" value="ECO:0007669"/>
    <property type="project" value="UniProtKB-KW"/>
</dbReference>
<keyword evidence="2" id="KW-0808">Transferase</keyword>
<organism evidence="2">
    <name type="scientific">Longilinea arvoryzae</name>
    <dbReference type="NCBI Taxonomy" id="360412"/>
    <lineage>
        <taxon>Bacteria</taxon>
        <taxon>Bacillati</taxon>
        <taxon>Chloroflexota</taxon>
        <taxon>Anaerolineae</taxon>
        <taxon>Anaerolineales</taxon>
        <taxon>Anaerolineaceae</taxon>
        <taxon>Longilinea</taxon>
    </lineage>
</organism>
<proteinExistence type="inferred from homology"/>
<dbReference type="PANTHER" id="PTHR18964:SF146">
    <property type="entry name" value="POLYPHOSPHATE GLUCOKINASE"/>
    <property type="match status" value="1"/>
</dbReference>
<accession>A0A0S7BMH8</accession>
<sequence>MDILGIDIGGSGIKGAIVDVSSGEIKTERYRLPTPEGAFPEDVAETIAQVVKNFSYQGPVGMGFPAVIIHGVCLSAANIDPSWIETNVNGLIGNKIGMPAYTVNDADAAGVAEMRFGAGRGFDRGVVIMLTLGTGIGSAVFTNGILVPNTELGHIEIRGKDAERRASDAARKRKNLSWEEWAERFQEYLEYIEKLFSPDMIILGGGASKESERFLNHLDTRAKLIPAQLLNQAGIIGAAIYASEQN</sequence>
<dbReference type="AlphaFoldDB" id="A0A0S7BMH8"/>
<dbReference type="InterPro" id="IPR043129">
    <property type="entry name" value="ATPase_NBD"/>
</dbReference>
<dbReference type="SUPFAM" id="SSF53067">
    <property type="entry name" value="Actin-like ATPase domain"/>
    <property type="match status" value="1"/>
</dbReference>
<dbReference type="EMBL" id="DF967972">
    <property type="protein sequence ID" value="GAP15013.1"/>
    <property type="molecule type" value="Genomic_DNA"/>
</dbReference>
<dbReference type="OrthoDB" id="9795247at2"/>
<dbReference type="NCBIfam" id="NF045942">
    <property type="entry name" value="PolPhglucPhase"/>
    <property type="match status" value="1"/>
</dbReference>
<protein>
    <submittedName>
        <fullName evidence="2">Transcriptional regulator/sugar kinase</fullName>
    </submittedName>
</protein>
<dbReference type="Gene3D" id="3.30.420.40">
    <property type="match status" value="2"/>
</dbReference>
<comment type="similarity">
    <text evidence="1">Belongs to the ROK (NagC/XylR) family.</text>
</comment>
<keyword evidence="2" id="KW-0418">Kinase</keyword>
<dbReference type="STRING" id="360412.LARV_02793"/>
<dbReference type="Pfam" id="PF00480">
    <property type="entry name" value="ROK"/>
    <property type="match status" value="1"/>
</dbReference>
<evidence type="ECO:0000313" key="2">
    <source>
        <dbReference type="EMBL" id="GAP15013.1"/>
    </source>
</evidence>
<gene>
    <name evidence="2" type="ORF">LARV_02793</name>
</gene>
<reference evidence="2" key="1">
    <citation type="submission" date="2015-07" db="EMBL/GenBank/DDBJ databases">
        <title>Draft Genome Sequences of Anaerolinea thermolimosa IMO-1, Bellilinea caldifistulae GOMI-1, Leptolinea tardivitalis YMTK-2, Levilinea saccharolytica KIBI-1,Longilinea arvoryzae KOME-1, Previously Described as Members of the Anaerolineaceae (Chloroflexi).</title>
        <authorList>
            <person name="Sekiguchi Y."/>
            <person name="Ohashi A."/>
            <person name="Matsuura N."/>
            <person name="Tourlousse M.D."/>
        </authorList>
    </citation>
    <scope>NUCLEOTIDE SEQUENCE [LARGE SCALE GENOMIC DNA]</scope>
    <source>
        <strain evidence="2">KOME-1</strain>
    </source>
</reference>
<dbReference type="PANTHER" id="PTHR18964">
    <property type="entry name" value="ROK (REPRESSOR, ORF, KINASE) FAMILY"/>
    <property type="match status" value="1"/>
</dbReference>
<name>A0A0S7BMH8_9CHLR</name>
<evidence type="ECO:0000256" key="1">
    <source>
        <dbReference type="ARBA" id="ARBA00006479"/>
    </source>
</evidence>
<keyword evidence="3" id="KW-1185">Reference proteome</keyword>
<evidence type="ECO:0000313" key="3">
    <source>
        <dbReference type="Proteomes" id="UP000055060"/>
    </source>
</evidence>
<dbReference type="InterPro" id="IPR000600">
    <property type="entry name" value="ROK"/>
</dbReference>
<dbReference type="CDD" id="cd24058">
    <property type="entry name" value="ASKHA_NBD_ROK_PPGK"/>
    <property type="match status" value="1"/>
</dbReference>
<dbReference type="Proteomes" id="UP000055060">
    <property type="component" value="Unassembled WGS sequence"/>
</dbReference>
<dbReference type="RefSeq" id="WP_075074221.1">
    <property type="nucleotide sequence ID" value="NZ_DF967972.1"/>
</dbReference>